<gene>
    <name evidence="2" type="ORF">FIBSPDRAFT_126566</name>
</gene>
<keyword evidence="3" id="KW-1185">Reference proteome</keyword>
<proteinExistence type="predicted"/>
<accession>A0A166T7V2</accession>
<protein>
    <submittedName>
        <fullName evidence="2">Uncharacterized protein</fullName>
    </submittedName>
</protein>
<dbReference type="STRING" id="436010.A0A166T7V2"/>
<dbReference type="AlphaFoldDB" id="A0A166T7V2"/>
<reference evidence="2 3" key="1">
    <citation type="journal article" date="2016" name="Mol. Biol. Evol.">
        <title>Comparative Genomics of Early-Diverging Mushroom-Forming Fungi Provides Insights into the Origins of Lignocellulose Decay Capabilities.</title>
        <authorList>
            <person name="Nagy L.G."/>
            <person name="Riley R."/>
            <person name="Tritt A."/>
            <person name="Adam C."/>
            <person name="Daum C."/>
            <person name="Floudas D."/>
            <person name="Sun H."/>
            <person name="Yadav J.S."/>
            <person name="Pangilinan J."/>
            <person name="Larsson K.H."/>
            <person name="Matsuura K."/>
            <person name="Barry K."/>
            <person name="Labutti K."/>
            <person name="Kuo R."/>
            <person name="Ohm R.A."/>
            <person name="Bhattacharya S.S."/>
            <person name="Shirouzu T."/>
            <person name="Yoshinaga Y."/>
            <person name="Martin F.M."/>
            <person name="Grigoriev I.V."/>
            <person name="Hibbett D.S."/>
        </authorList>
    </citation>
    <scope>NUCLEOTIDE SEQUENCE [LARGE SCALE GENOMIC DNA]</scope>
    <source>
        <strain evidence="2 3">CBS 109695</strain>
    </source>
</reference>
<dbReference type="OrthoDB" id="654211at2759"/>
<evidence type="ECO:0000313" key="2">
    <source>
        <dbReference type="EMBL" id="KZP30289.1"/>
    </source>
</evidence>
<organism evidence="2 3">
    <name type="scientific">Athelia psychrophila</name>
    <dbReference type="NCBI Taxonomy" id="1759441"/>
    <lineage>
        <taxon>Eukaryota</taxon>
        <taxon>Fungi</taxon>
        <taxon>Dikarya</taxon>
        <taxon>Basidiomycota</taxon>
        <taxon>Agaricomycotina</taxon>
        <taxon>Agaricomycetes</taxon>
        <taxon>Agaricomycetidae</taxon>
        <taxon>Atheliales</taxon>
        <taxon>Atheliaceae</taxon>
        <taxon>Athelia</taxon>
    </lineage>
</organism>
<evidence type="ECO:0000313" key="3">
    <source>
        <dbReference type="Proteomes" id="UP000076532"/>
    </source>
</evidence>
<dbReference type="EMBL" id="KV417494">
    <property type="protein sequence ID" value="KZP30289.1"/>
    <property type="molecule type" value="Genomic_DNA"/>
</dbReference>
<feature type="region of interest" description="Disordered" evidence="1">
    <location>
        <begin position="45"/>
        <end position="84"/>
    </location>
</feature>
<name>A0A166T7V2_9AGAM</name>
<dbReference type="Proteomes" id="UP000076532">
    <property type="component" value="Unassembled WGS sequence"/>
</dbReference>
<evidence type="ECO:0000256" key="1">
    <source>
        <dbReference type="SAM" id="MobiDB-lite"/>
    </source>
</evidence>
<sequence>MNHTITNSTNAPENWDTSAKAPFTDAAIPSATLHVTPTAIAAVEPTHVAKRKAPPTTPPSMPFGNNNFHPRAKRQRRAPSSSQWIPPSLQGFNLCPIECTHAAALPLPPVFPCADIGASEWAEERNSLAEGVAVTPYHPNEWTGSFPGPAPEAIRKSLKDGLTGGDGWVMGRLN</sequence>